<evidence type="ECO:0000313" key="4">
    <source>
        <dbReference type="Proteomes" id="UP000548685"/>
    </source>
</evidence>
<sequence length="227" mass="23256">MAAACADPAEEVANDAALIASDPVIARALHDPLMSDPDLASRNEANAAIGFVDSGALPVITASPEAASKAREALRLDLLERGSIPELPPPSQGASGKVLGPLTSAADLLAAVGAPAVCESQLIEDFALAADLPPVAAIPPSAMVMQAGGADGDKCGLRIIRYHSVAPREDMLQYHYTEALRGGLRVLRYAEPEDIIAATGAGGETLLVHIRAAANGLTGVLLIYRAP</sequence>
<comment type="caution">
    <text evidence="2">The sequence shown here is derived from an EMBL/GenBank/DDBJ whole genome shotgun (WGS) entry which is preliminary data.</text>
</comment>
<reference evidence="1 4" key="2">
    <citation type="submission" date="2020-08" db="EMBL/GenBank/DDBJ databases">
        <title>Genomic Encyclopedia of Type Strains, Phase IV (KMG-IV): sequencing the most valuable type-strain genomes for metagenomic binning, comparative biology and taxonomic classification.</title>
        <authorList>
            <person name="Goeker M."/>
        </authorList>
    </citation>
    <scope>NUCLEOTIDE SEQUENCE [LARGE SCALE GENOMIC DNA]</scope>
    <source>
        <strain evidence="1 4">DSM 8510</strain>
    </source>
</reference>
<evidence type="ECO:0000313" key="3">
    <source>
        <dbReference type="Proteomes" id="UP000430021"/>
    </source>
</evidence>
<dbReference type="Proteomes" id="UP000430021">
    <property type="component" value="Unassembled WGS sequence"/>
</dbReference>
<accession>A0A6I4UIW4</accession>
<name>A0A6I4UIW4_9SPHN</name>
<dbReference type="EMBL" id="JACICE010000002">
    <property type="protein sequence ID" value="MBB3776496.1"/>
    <property type="molecule type" value="Genomic_DNA"/>
</dbReference>
<dbReference type="EMBL" id="WTYB01000002">
    <property type="protein sequence ID" value="MXP38426.1"/>
    <property type="molecule type" value="Genomic_DNA"/>
</dbReference>
<keyword evidence="4" id="KW-1185">Reference proteome</keyword>
<dbReference type="RefSeq" id="WP_160760583.1">
    <property type="nucleotide sequence ID" value="NZ_BAAADZ010000010.1"/>
</dbReference>
<gene>
    <name evidence="1" type="ORF">FHS52_002465</name>
    <name evidence="2" type="ORF">GRI59_07340</name>
</gene>
<dbReference type="Proteomes" id="UP000548685">
    <property type="component" value="Unassembled WGS sequence"/>
</dbReference>
<evidence type="ECO:0000313" key="1">
    <source>
        <dbReference type="EMBL" id="MBB3776496.1"/>
    </source>
</evidence>
<organism evidence="2 3">
    <name type="scientific">Erythrobacter ramosus</name>
    <dbReference type="NCBI Taxonomy" id="35811"/>
    <lineage>
        <taxon>Bacteria</taxon>
        <taxon>Pseudomonadati</taxon>
        <taxon>Pseudomonadota</taxon>
        <taxon>Alphaproteobacteria</taxon>
        <taxon>Sphingomonadales</taxon>
        <taxon>Erythrobacteraceae</taxon>
        <taxon>Erythrobacter/Porphyrobacter group</taxon>
        <taxon>Erythrobacter</taxon>
    </lineage>
</organism>
<dbReference type="OrthoDB" id="7405225at2"/>
<protein>
    <submittedName>
        <fullName evidence="2">Uncharacterized protein</fullName>
    </submittedName>
</protein>
<reference evidence="2 3" key="1">
    <citation type="submission" date="2019-12" db="EMBL/GenBank/DDBJ databases">
        <title>Genomic-based taxomic classification of the family Erythrobacteraceae.</title>
        <authorList>
            <person name="Xu L."/>
        </authorList>
    </citation>
    <scope>NUCLEOTIDE SEQUENCE [LARGE SCALE GENOMIC DNA]</scope>
    <source>
        <strain evidence="2 3">JCM 10282</strain>
    </source>
</reference>
<evidence type="ECO:0000313" key="2">
    <source>
        <dbReference type="EMBL" id="MXP38426.1"/>
    </source>
</evidence>
<dbReference type="AlphaFoldDB" id="A0A6I4UIW4"/>
<proteinExistence type="predicted"/>